<accession>A0ABP3MS92</accession>
<evidence type="ECO:0000313" key="3">
    <source>
        <dbReference type="Proteomes" id="UP001500729"/>
    </source>
</evidence>
<dbReference type="InterPro" id="IPR011051">
    <property type="entry name" value="RmlC_Cupin_sf"/>
</dbReference>
<evidence type="ECO:0000259" key="1">
    <source>
        <dbReference type="Pfam" id="PF07883"/>
    </source>
</evidence>
<dbReference type="PANTHER" id="PTHR36440">
    <property type="entry name" value="PUTATIVE (AFU_ORTHOLOGUE AFUA_8G07350)-RELATED"/>
    <property type="match status" value="1"/>
</dbReference>
<organism evidence="2 3">
    <name type="scientific">Saccharopolyspora erythraea</name>
    <name type="common">Streptomyces erythraeus</name>
    <dbReference type="NCBI Taxonomy" id="1836"/>
    <lineage>
        <taxon>Bacteria</taxon>
        <taxon>Bacillati</taxon>
        <taxon>Actinomycetota</taxon>
        <taxon>Actinomycetes</taxon>
        <taxon>Pseudonocardiales</taxon>
        <taxon>Pseudonocardiaceae</taxon>
        <taxon>Saccharopolyspora</taxon>
    </lineage>
</organism>
<dbReference type="CDD" id="cd02215">
    <property type="entry name" value="cupin_QDO_N_C"/>
    <property type="match status" value="1"/>
</dbReference>
<dbReference type="SUPFAM" id="SSF51182">
    <property type="entry name" value="RmlC-like cupins"/>
    <property type="match status" value="1"/>
</dbReference>
<dbReference type="Pfam" id="PF07883">
    <property type="entry name" value="Cupin_2"/>
    <property type="match status" value="1"/>
</dbReference>
<dbReference type="Proteomes" id="UP001500729">
    <property type="component" value="Unassembled WGS sequence"/>
</dbReference>
<proteinExistence type="predicted"/>
<keyword evidence="3" id="KW-1185">Reference proteome</keyword>
<dbReference type="InterPro" id="IPR014710">
    <property type="entry name" value="RmlC-like_jellyroll"/>
</dbReference>
<dbReference type="InterPro" id="IPR013096">
    <property type="entry name" value="Cupin_2"/>
</dbReference>
<comment type="caution">
    <text evidence="2">The sequence shown here is derived from an EMBL/GenBank/DDBJ whole genome shotgun (WGS) entry which is preliminary data.</text>
</comment>
<reference evidence="3" key="1">
    <citation type="journal article" date="2019" name="Int. J. Syst. Evol. Microbiol.">
        <title>The Global Catalogue of Microorganisms (GCM) 10K type strain sequencing project: providing services to taxonomists for standard genome sequencing and annotation.</title>
        <authorList>
            <consortium name="The Broad Institute Genomics Platform"/>
            <consortium name="The Broad Institute Genome Sequencing Center for Infectious Disease"/>
            <person name="Wu L."/>
            <person name="Ma J."/>
        </authorList>
    </citation>
    <scope>NUCLEOTIDE SEQUENCE [LARGE SCALE GENOMIC DNA]</scope>
    <source>
        <strain evidence="3">JCM 10303</strain>
    </source>
</reference>
<dbReference type="Gene3D" id="2.60.120.10">
    <property type="entry name" value="Jelly Rolls"/>
    <property type="match status" value="1"/>
</dbReference>
<gene>
    <name evidence="2" type="ORF">GCM10009533_24560</name>
</gene>
<protein>
    <recommendedName>
        <fullName evidence="1">Cupin type-2 domain-containing protein</fullName>
    </recommendedName>
</protein>
<sequence>MEVAVPEGPKKDLLHVPASEGQSVWIGADIYTLKATKETTGGSLSLMEVSVPPGDGPPPHVHSNEDEGIYVLAGELEFFTDGRTFLAGPGDFVFVPRGTVHALRNVGVHPGKTLTMYTPGGMDRYFAGVGTPAEPGVPPAPQMSPEQLQKAMGLAQEYGLEVRLPEGGPQ</sequence>
<name>A0ABP3MS92_SACER</name>
<dbReference type="EMBL" id="BAAAGS010000013">
    <property type="protein sequence ID" value="GAA0524342.1"/>
    <property type="molecule type" value="Genomic_DNA"/>
</dbReference>
<dbReference type="InterPro" id="IPR053146">
    <property type="entry name" value="QDO-like"/>
</dbReference>
<evidence type="ECO:0000313" key="2">
    <source>
        <dbReference type="EMBL" id="GAA0524342.1"/>
    </source>
</evidence>
<feature type="domain" description="Cupin type-2" evidence="1">
    <location>
        <begin position="48"/>
        <end position="116"/>
    </location>
</feature>
<dbReference type="PANTHER" id="PTHR36440:SF1">
    <property type="entry name" value="PUTATIVE (AFU_ORTHOLOGUE AFUA_8G07350)-RELATED"/>
    <property type="match status" value="1"/>
</dbReference>